<protein>
    <submittedName>
        <fullName evidence="1">Uncharacterized protein</fullName>
    </submittedName>
</protein>
<sequence>ASQTQYLESTSIVQEYREGGAMQYWINKVDNNWLQ</sequence>
<organism evidence="1">
    <name type="scientific">Bacillus thuringiensis DB27</name>
    <dbReference type="NCBI Taxonomy" id="1431339"/>
    <lineage>
        <taxon>Bacteria</taxon>
        <taxon>Bacillati</taxon>
        <taxon>Bacillota</taxon>
        <taxon>Bacilli</taxon>
        <taxon>Bacillales</taxon>
        <taxon>Bacillaceae</taxon>
        <taxon>Bacillus</taxon>
        <taxon>Bacillus cereus group</taxon>
    </lineage>
</organism>
<dbReference type="HOGENOM" id="CLU_3369673_0_0_9"/>
<dbReference type="EMBL" id="HG810024">
    <property type="protein sequence ID" value="CDN39443.1"/>
    <property type="molecule type" value="Genomic_DNA"/>
</dbReference>
<name>W8YD59_BACTU</name>
<gene>
    <name evidence="1" type="ORF">BTDB27_p000106</name>
</gene>
<accession>W8YD59</accession>
<dbReference type="Proteomes" id="UP000030682">
    <property type="component" value="Unassembled WGS sequence"/>
</dbReference>
<reference evidence="1" key="2">
    <citation type="submission" date="2014-01" db="EMBL/GenBank/DDBJ databases">
        <authorList>
            <person name="Aslett M."/>
        </authorList>
    </citation>
    <scope>NUCLEOTIDE SEQUENCE [LARGE SCALE GENOMIC DNA]</scope>
    <source>
        <strain evidence="1">DB27</strain>
    </source>
</reference>
<evidence type="ECO:0000313" key="1">
    <source>
        <dbReference type="EMBL" id="CDN39443.1"/>
    </source>
</evidence>
<feature type="non-terminal residue" evidence="1">
    <location>
        <position position="1"/>
    </location>
</feature>
<proteinExistence type="predicted"/>
<reference evidence="1" key="1">
    <citation type="submission" date="2014-01" db="EMBL/GenBank/DDBJ databases">
        <title>Draft genome sequence of highly nematicidal Bacillus thuringiensis DB27.</title>
        <authorList>
            <person name="Iatsenko I."/>
            <person name="Pickard D."/>
            <person name="Corton C."/>
            <person name="Dougan G."/>
            <person name="Sommer R.J."/>
        </authorList>
    </citation>
    <scope>NUCLEOTIDE SEQUENCE [LARGE SCALE GENOMIC DNA]</scope>
    <source>
        <strain evidence="1">DB27</strain>
    </source>
</reference>
<dbReference type="AlphaFoldDB" id="W8YD59"/>